<evidence type="ECO:0000313" key="1">
    <source>
        <dbReference type="EMBL" id="EEZ70812.1"/>
    </source>
</evidence>
<reference evidence="1 2" key="1">
    <citation type="submission" date="2009-10" db="EMBL/GenBank/DDBJ databases">
        <authorList>
            <person name="Weinstock G."/>
            <person name="Sodergren E."/>
            <person name="Clifton S."/>
            <person name="Fulton L."/>
            <person name="Fulton B."/>
            <person name="Courtney L."/>
            <person name="Fronick C."/>
            <person name="Harrison M."/>
            <person name="Strong C."/>
            <person name="Farmer C."/>
            <person name="Delahaunty K."/>
            <person name="Markovic C."/>
            <person name="Hall O."/>
            <person name="Minx P."/>
            <person name="Tomlinson C."/>
            <person name="Mitreva M."/>
            <person name="Nelson J."/>
            <person name="Hou S."/>
            <person name="Wollam A."/>
            <person name="Pepin K.H."/>
            <person name="Johnson M."/>
            <person name="Bhonagiri V."/>
            <person name="Nash W.E."/>
            <person name="Warren W."/>
            <person name="Chinwalla A."/>
            <person name="Mardis E.R."/>
            <person name="Wilson R.K."/>
        </authorList>
    </citation>
    <scope>NUCLEOTIDE SEQUENCE [LARGE SCALE GENOMIC DNA]</scope>
    <source>
        <strain evidence="1 2">ATCC 14685</strain>
    </source>
</reference>
<dbReference type="Proteomes" id="UP000003294">
    <property type="component" value="Unassembled WGS sequence"/>
</dbReference>
<dbReference type="STRING" id="546262.NEICINOT_05058"/>
<proteinExistence type="predicted"/>
<comment type="caution">
    <text evidence="1">The sequence shown here is derived from an EMBL/GenBank/DDBJ whole genome shotgun (WGS) entry which is preliminary data.</text>
</comment>
<accession>D0W5T7</accession>
<dbReference type="EMBL" id="ACDY02000018">
    <property type="protein sequence ID" value="EEZ70812.1"/>
    <property type="molecule type" value="Genomic_DNA"/>
</dbReference>
<sequence length="44" mass="4792">MIQLSNAVGKGRIIRRKGLGCLVIWAKVLTIFRRHMVGGNTGAV</sequence>
<gene>
    <name evidence="1" type="ORF">NEICINOT_05058</name>
</gene>
<name>D0W5T7_NEICI</name>
<organism evidence="1 2">
    <name type="scientific">Neisseria cinerea ATCC 14685</name>
    <dbReference type="NCBI Taxonomy" id="546262"/>
    <lineage>
        <taxon>Bacteria</taxon>
        <taxon>Pseudomonadati</taxon>
        <taxon>Pseudomonadota</taxon>
        <taxon>Betaproteobacteria</taxon>
        <taxon>Neisseriales</taxon>
        <taxon>Neisseriaceae</taxon>
        <taxon>Neisseria</taxon>
    </lineage>
</organism>
<dbReference type="AlphaFoldDB" id="D0W5T7"/>
<evidence type="ECO:0000313" key="2">
    <source>
        <dbReference type="Proteomes" id="UP000003294"/>
    </source>
</evidence>
<protein>
    <submittedName>
        <fullName evidence="1">Uncharacterized protein</fullName>
    </submittedName>
</protein>